<name>A0A022RU20_ERYGU</name>
<evidence type="ECO:0000313" key="1">
    <source>
        <dbReference type="EMBL" id="EYU44007.1"/>
    </source>
</evidence>
<gene>
    <name evidence="1" type="ORF">MIMGU_mgv1a0207572mg</name>
</gene>
<reference evidence="1 2" key="1">
    <citation type="journal article" date="2013" name="Proc. Natl. Acad. Sci. U.S.A.">
        <title>Fine-scale variation in meiotic recombination in Mimulus inferred from population shotgun sequencing.</title>
        <authorList>
            <person name="Hellsten U."/>
            <person name="Wright K.M."/>
            <person name="Jenkins J."/>
            <person name="Shu S."/>
            <person name="Yuan Y."/>
            <person name="Wessler S.R."/>
            <person name="Schmutz J."/>
            <person name="Willis J.H."/>
            <person name="Rokhsar D.S."/>
        </authorList>
    </citation>
    <scope>NUCLEOTIDE SEQUENCE [LARGE SCALE GENOMIC DNA]</scope>
    <source>
        <strain evidence="2">cv. DUN x IM62</strain>
    </source>
</reference>
<sequence length="46" mass="4882">KYTGFKACGEDTDSRSITSLLLLYKKKIGSSGEGLKQISGGDRSAD</sequence>
<proteinExistence type="predicted"/>
<dbReference type="EMBL" id="KI630229">
    <property type="protein sequence ID" value="EYU44007.1"/>
    <property type="molecule type" value="Genomic_DNA"/>
</dbReference>
<feature type="non-terminal residue" evidence="1">
    <location>
        <position position="1"/>
    </location>
</feature>
<organism evidence="1 2">
    <name type="scientific">Erythranthe guttata</name>
    <name type="common">Yellow monkey flower</name>
    <name type="synonym">Mimulus guttatus</name>
    <dbReference type="NCBI Taxonomy" id="4155"/>
    <lineage>
        <taxon>Eukaryota</taxon>
        <taxon>Viridiplantae</taxon>
        <taxon>Streptophyta</taxon>
        <taxon>Embryophyta</taxon>
        <taxon>Tracheophyta</taxon>
        <taxon>Spermatophyta</taxon>
        <taxon>Magnoliopsida</taxon>
        <taxon>eudicotyledons</taxon>
        <taxon>Gunneridae</taxon>
        <taxon>Pentapetalae</taxon>
        <taxon>asterids</taxon>
        <taxon>lamiids</taxon>
        <taxon>Lamiales</taxon>
        <taxon>Phrymaceae</taxon>
        <taxon>Erythranthe</taxon>
    </lineage>
</organism>
<accession>A0A022RU20</accession>
<protein>
    <submittedName>
        <fullName evidence="1">Uncharacterized protein</fullName>
    </submittedName>
</protein>
<evidence type="ECO:0000313" key="2">
    <source>
        <dbReference type="Proteomes" id="UP000030748"/>
    </source>
</evidence>
<dbReference type="Proteomes" id="UP000030748">
    <property type="component" value="Unassembled WGS sequence"/>
</dbReference>
<dbReference type="AlphaFoldDB" id="A0A022RU20"/>
<keyword evidence="2" id="KW-1185">Reference proteome</keyword>